<dbReference type="PANTHER" id="PTHR46658">
    <property type="entry name" value="CYS OR MET METABOLISM PYRIDOXAL-PHOSPHATE-DEPENDENT ENZYME"/>
    <property type="match status" value="1"/>
</dbReference>
<evidence type="ECO:0008006" key="3">
    <source>
        <dbReference type="Google" id="ProtNLM"/>
    </source>
</evidence>
<dbReference type="InterPro" id="IPR009651">
    <property type="entry name" value="Met_g_lyase_put"/>
</dbReference>
<dbReference type="STRING" id="1794912.AXX12_03185"/>
<protein>
    <recommendedName>
        <fullName evidence="3">Aluminum resistance family protein</fullName>
    </recommendedName>
</protein>
<name>A0A154BTK2_ANASB</name>
<dbReference type="InterPro" id="IPR015421">
    <property type="entry name" value="PyrdxlP-dep_Trfase_major"/>
</dbReference>
<dbReference type="PANTHER" id="PTHR46658:SF1">
    <property type="entry name" value="CYS OR MET METABOLISM PYRIDOXAL-PHOSPHATE-DEPENDENT ENZYME"/>
    <property type="match status" value="1"/>
</dbReference>
<dbReference type="RefSeq" id="WP_066238949.1">
    <property type="nucleotide sequence ID" value="NZ_LSGP01000013.1"/>
</dbReference>
<proteinExistence type="predicted"/>
<dbReference type="OrthoDB" id="9764766at2"/>
<dbReference type="InterPro" id="IPR015424">
    <property type="entry name" value="PyrdxlP-dep_Trfase"/>
</dbReference>
<gene>
    <name evidence="1" type="ORF">AXX12_03185</name>
</gene>
<dbReference type="AlphaFoldDB" id="A0A154BTK2"/>
<accession>A0A154BTK2</accession>
<dbReference type="SUPFAM" id="SSF53383">
    <property type="entry name" value="PLP-dependent transferases"/>
    <property type="match status" value="1"/>
</dbReference>
<keyword evidence="2" id="KW-1185">Reference proteome</keyword>
<evidence type="ECO:0000313" key="1">
    <source>
        <dbReference type="EMBL" id="KYZ77150.1"/>
    </source>
</evidence>
<dbReference type="Proteomes" id="UP000076268">
    <property type="component" value="Unassembled WGS sequence"/>
</dbReference>
<evidence type="ECO:0000313" key="2">
    <source>
        <dbReference type="Proteomes" id="UP000076268"/>
    </source>
</evidence>
<dbReference type="EMBL" id="LSGP01000013">
    <property type="protein sequence ID" value="KYZ77150.1"/>
    <property type="molecule type" value="Genomic_DNA"/>
</dbReference>
<comment type="caution">
    <text evidence="1">The sequence shown here is derived from an EMBL/GenBank/DDBJ whole genome shotgun (WGS) entry which is preliminary data.</text>
</comment>
<organism evidence="1 2">
    <name type="scientific">Anaerosporomusa subterranea</name>
    <dbReference type="NCBI Taxonomy" id="1794912"/>
    <lineage>
        <taxon>Bacteria</taxon>
        <taxon>Bacillati</taxon>
        <taxon>Bacillota</taxon>
        <taxon>Negativicutes</taxon>
        <taxon>Acetonemataceae</taxon>
        <taxon>Anaerosporomusa</taxon>
    </lineage>
</organism>
<reference evidence="1 2" key="1">
    <citation type="submission" date="2016-02" db="EMBL/GenBank/DDBJ databases">
        <title>Anaerosporomusa subterraneum gen. nov., sp. nov., a spore-forming obligate anaerobe isolated from saprolite.</title>
        <authorList>
            <person name="Choi J.K."/>
            <person name="Shah M."/>
            <person name="Yee N."/>
        </authorList>
    </citation>
    <scope>NUCLEOTIDE SEQUENCE [LARGE SCALE GENOMIC DNA]</scope>
    <source>
        <strain evidence="1 2">RU4</strain>
    </source>
</reference>
<dbReference type="Gene3D" id="3.40.640.10">
    <property type="entry name" value="Type I PLP-dependent aspartate aminotransferase-like (Major domain)"/>
    <property type="match status" value="1"/>
</dbReference>
<sequence>MMQFTTKLEKIRREALMAIRPRLETIEEISTVNTAKTLAAFRKHRVSGHMFNFSTGYAYDDVGRDTLELVWADICGAEKALFRTQFCSGTHALASVLFGVLRPGDELISAAGAPYDTMQSVIGANRITPGSLRDWGISYREIPLLDESVDEESLIASITEQTKMVLIQRSRGYSLRAPLMLADIERLCSRIKAVKPDCICFVDNCYGEFVETKEPTQVGADIMAGSLIKNPGGGIAPTGGYVAGRAHLVELASYRLTAPGIGSEVGSSLGASRLLYQGLFMAPHVVAQAVKGAVFAAKFFALLGYETSPQVDEARTDIIQAIKLNTPDNMVAFCRGLQKHSPVDSHVRPVPSGMPGYDDAVVMAGGTFVQGSSIEMSADGPLRPPYAVYLQGALSFEHAVLGVLGAASELPGIED</sequence>
<dbReference type="Gene3D" id="3.90.1150.60">
    <property type="entry name" value="Methioning gamme-lyase, C-terminal domain"/>
    <property type="match status" value="1"/>
</dbReference>
<dbReference type="Pfam" id="PF06838">
    <property type="entry name" value="Met_gamma_lyase"/>
    <property type="match status" value="1"/>
</dbReference>